<organism evidence="2">
    <name type="scientific">Tanacetum cinerariifolium</name>
    <name type="common">Dalmatian daisy</name>
    <name type="synonym">Chrysanthemum cinerariifolium</name>
    <dbReference type="NCBI Taxonomy" id="118510"/>
    <lineage>
        <taxon>Eukaryota</taxon>
        <taxon>Viridiplantae</taxon>
        <taxon>Streptophyta</taxon>
        <taxon>Embryophyta</taxon>
        <taxon>Tracheophyta</taxon>
        <taxon>Spermatophyta</taxon>
        <taxon>Magnoliopsida</taxon>
        <taxon>eudicotyledons</taxon>
        <taxon>Gunneridae</taxon>
        <taxon>Pentapetalae</taxon>
        <taxon>asterids</taxon>
        <taxon>campanulids</taxon>
        <taxon>Asterales</taxon>
        <taxon>Asteraceae</taxon>
        <taxon>Asteroideae</taxon>
        <taxon>Anthemideae</taxon>
        <taxon>Anthemidinae</taxon>
        <taxon>Tanacetum</taxon>
    </lineage>
</organism>
<feature type="region of interest" description="Disordered" evidence="1">
    <location>
        <begin position="733"/>
        <end position="756"/>
    </location>
</feature>
<proteinExistence type="predicted"/>
<accession>A0A699GUH3</accession>
<name>A0A699GUH3_TANCI</name>
<evidence type="ECO:0000313" key="2">
    <source>
        <dbReference type="EMBL" id="GEW28383.1"/>
    </source>
</evidence>
<reference evidence="2" key="1">
    <citation type="journal article" date="2019" name="Sci. Rep.">
        <title>Draft genome of Tanacetum cinerariifolium, the natural source of mosquito coil.</title>
        <authorList>
            <person name="Yamashiro T."/>
            <person name="Shiraishi A."/>
            <person name="Satake H."/>
            <person name="Nakayama K."/>
        </authorList>
    </citation>
    <scope>NUCLEOTIDE SEQUENCE</scope>
</reference>
<gene>
    <name evidence="2" type="ORF">Tci_200359</name>
</gene>
<feature type="compositionally biased region" description="Basic and acidic residues" evidence="1">
    <location>
        <begin position="167"/>
        <end position="177"/>
    </location>
</feature>
<feature type="region of interest" description="Disordered" evidence="1">
    <location>
        <begin position="490"/>
        <end position="510"/>
    </location>
</feature>
<evidence type="ECO:0000256" key="1">
    <source>
        <dbReference type="SAM" id="MobiDB-lite"/>
    </source>
</evidence>
<dbReference type="AlphaFoldDB" id="A0A699GUH3"/>
<dbReference type="Gene3D" id="4.10.60.10">
    <property type="entry name" value="Zinc finger, CCHC-type"/>
    <property type="match status" value="1"/>
</dbReference>
<sequence>MVAYLSKSNASAGFAQIMDFLNTHVIQYALVVNPSIYVSCVKQFWASATIKKVNDVVKLRSPVDGKKHITLIEDGMAMTAIIQERVVEAHNELLGSVLTPTFSNELALLCKRMFPEVFDKIEKYVGGLPNMIHRSVIVSKPKTMQDAIEFATELMDKKFYTFVERQTENKKKQDDKQQQQNKRQNTSKAYTVRPKEKKPYGGSKLLCSKCNYHHDASCAYKCHKCNRVGHLAHDYRSLAATNNQRNLTCYECGNQGHYMRIRSVKVLEVVTAGKLMTEVVTTAAQVPKPSAPRKRRNLVIQDPKEITTALVIMHLEVRKNMMIYLKNMAGFKMDFFKGMTYSEIRPIFERHYNLIKAFLKKGEEEVIVEEEGSKRKVNDDDVFTEATPLALKRNFDREDMETLWKLVKERSEAIKPKNFLDDFLLNTLKIIFEKPNVEVNVWRDQKGIYGLAKNCPIFFYEEDEEYTIQYKEYLEKYPDAVTTILPNEEPEYSSSMGYEHSNTTPETESDEIIKSGVEELVPILSENKVTSEDKKKCDMPVSPICDDHSDIFSDSKNDDDISSDDDDFEDIEYVEVLLPDPEIVSLAEENGVEEENVVYQEEEEVDLEDIFQIQDIVLREKLLSITRLISNIESLNDNPTPDRVLNSSISIPIFEEFDNSLSDNFPPEFETFCNHTEETRSGNTTHVDDSFPEYDSFCFKIEPDQERILQITREGTPVFEALLIDDSIPFPNNKSPDSDFDNPSFPRPPPEPPDADFELDFGNEISVVMNKFECLRDKFDDSFMFAKVFSFLLSAESEDTILDPGISV</sequence>
<feature type="compositionally biased region" description="Polar residues" evidence="1">
    <location>
        <begin position="492"/>
        <end position="506"/>
    </location>
</feature>
<dbReference type="EMBL" id="BKCJ010052126">
    <property type="protein sequence ID" value="GEW28383.1"/>
    <property type="molecule type" value="Genomic_DNA"/>
</dbReference>
<comment type="caution">
    <text evidence="2">The sequence shown here is derived from an EMBL/GenBank/DDBJ whole genome shotgun (WGS) entry which is preliminary data.</text>
</comment>
<evidence type="ECO:0008006" key="3">
    <source>
        <dbReference type="Google" id="ProtNLM"/>
    </source>
</evidence>
<protein>
    <recommendedName>
        <fullName evidence="3">Reverse transcriptase domain-containing protein</fullName>
    </recommendedName>
</protein>
<feature type="region of interest" description="Disordered" evidence="1">
    <location>
        <begin position="167"/>
        <end position="198"/>
    </location>
</feature>